<evidence type="ECO:0000313" key="8">
    <source>
        <dbReference type="EMBL" id="GGK03124.1"/>
    </source>
</evidence>
<protein>
    <recommendedName>
        <fullName evidence="5">Citrate synthase</fullName>
    </recommendedName>
</protein>
<dbReference type="EMBL" id="BMOF01000034">
    <property type="protein sequence ID" value="GGK03124.1"/>
    <property type="molecule type" value="Genomic_DNA"/>
</dbReference>
<dbReference type="InterPro" id="IPR024176">
    <property type="entry name" value="Citrate_synthase_bac-typ"/>
</dbReference>
<evidence type="ECO:0000256" key="7">
    <source>
        <dbReference type="RuleBase" id="RU003406"/>
    </source>
</evidence>
<feature type="active site" evidence="6">
    <location>
        <position position="312"/>
    </location>
</feature>
<dbReference type="PIRSF" id="PIRSF001369">
    <property type="entry name" value="Citrate_synth"/>
    <property type="match status" value="1"/>
</dbReference>
<evidence type="ECO:0000256" key="5">
    <source>
        <dbReference type="PIRNR" id="PIRNR001369"/>
    </source>
</evidence>
<comment type="similarity">
    <text evidence="2 5 7">Belongs to the citrate synthase family.</text>
</comment>
<name>A0A8J3BH37_9BACI</name>
<dbReference type="UniPathway" id="UPA00223"/>
<dbReference type="PANTHER" id="PTHR11739:SF4">
    <property type="entry name" value="CITRATE SYNTHASE, PEROXISOMAL"/>
    <property type="match status" value="1"/>
</dbReference>
<dbReference type="GO" id="GO:0036440">
    <property type="term" value="F:citrate synthase activity"/>
    <property type="evidence" value="ECO:0007669"/>
    <property type="project" value="UniProtKB-EC"/>
</dbReference>
<gene>
    <name evidence="8" type="primary">citA</name>
    <name evidence="8" type="ORF">GCM10007043_16490</name>
</gene>
<evidence type="ECO:0000256" key="1">
    <source>
        <dbReference type="ARBA" id="ARBA00005163"/>
    </source>
</evidence>
<keyword evidence="3 5" id="KW-0808">Transferase</keyword>
<reference evidence="8" key="2">
    <citation type="submission" date="2020-09" db="EMBL/GenBank/DDBJ databases">
        <authorList>
            <person name="Sun Q."/>
            <person name="Ohkuma M."/>
        </authorList>
    </citation>
    <scope>NUCLEOTIDE SEQUENCE</scope>
    <source>
        <strain evidence="8">JCM 14719</strain>
    </source>
</reference>
<dbReference type="CDD" id="cd06109">
    <property type="entry name" value="BsCS-I_like"/>
    <property type="match status" value="1"/>
</dbReference>
<dbReference type="Proteomes" id="UP000637720">
    <property type="component" value="Unassembled WGS sequence"/>
</dbReference>
<dbReference type="GO" id="GO:0005829">
    <property type="term" value="C:cytosol"/>
    <property type="evidence" value="ECO:0007669"/>
    <property type="project" value="TreeGrafter"/>
</dbReference>
<dbReference type="PRINTS" id="PR00143">
    <property type="entry name" value="CITRTSNTHASE"/>
</dbReference>
<keyword evidence="9" id="KW-1185">Reference proteome</keyword>
<accession>A0A8J3BH37</accession>
<comment type="pathway">
    <text evidence="1">Carbohydrate metabolism; tricarboxylic acid cycle.</text>
</comment>
<dbReference type="InterPro" id="IPR019810">
    <property type="entry name" value="Citrate_synthase_AS"/>
</dbReference>
<evidence type="ECO:0000256" key="2">
    <source>
        <dbReference type="ARBA" id="ARBA00010566"/>
    </source>
</evidence>
<evidence type="ECO:0000256" key="4">
    <source>
        <dbReference type="ARBA" id="ARBA00049288"/>
    </source>
</evidence>
<evidence type="ECO:0000256" key="6">
    <source>
        <dbReference type="PIRSR" id="PIRSR001369-1"/>
    </source>
</evidence>
<dbReference type="Gene3D" id="1.10.230.10">
    <property type="entry name" value="Cytochrome P450-Terp, domain 2"/>
    <property type="match status" value="1"/>
</dbReference>
<dbReference type="PANTHER" id="PTHR11739">
    <property type="entry name" value="CITRATE SYNTHASE"/>
    <property type="match status" value="1"/>
</dbReference>
<dbReference type="InterPro" id="IPR016142">
    <property type="entry name" value="Citrate_synth-like_lrg_a-sub"/>
</dbReference>
<dbReference type="InterPro" id="IPR016143">
    <property type="entry name" value="Citrate_synth-like_sm_a-sub"/>
</dbReference>
<dbReference type="PROSITE" id="PS00480">
    <property type="entry name" value="CITRATE_SYNTHASE"/>
    <property type="match status" value="1"/>
</dbReference>
<dbReference type="RefSeq" id="WP_229725791.1">
    <property type="nucleotide sequence ID" value="NZ_BMOF01000034.1"/>
</dbReference>
<dbReference type="SUPFAM" id="SSF48256">
    <property type="entry name" value="Citrate synthase"/>
    <property type="match status" value="1"/>
</dbReference>
<dbReference type="InterPro" id="IPR002020">
    <property type="entry name" value="Citrate_synthase"/>
</dbReference>
<reference evidence="8" key="1">
    <citation type="journal article" date="2014" name="Int. J. Syst. Evol. Microbiol.">
        <title>Complete genome sequence of Corynebacterium casei LMG S-19264T (=DSM 44701T), isolated from a smear-ripened cheese.</title>
        <authorList>
            <consortium name="US DOE Joint Genome Institute (JGI-PGF)"/>
            <person name="Walter F."/>
            <person name="Albersmeier A."/>
            <person name="Kalinowski J."/>
            <person name="Ruckert C."/>
        </authorList>
    </citation>
    <scope>NUCLEOTIDE SEQUENCE</scope>
    <source>
        <strain evidence="8">JCM 14719</strain>
    </source>
</reference>
<organism evidence="8 9">
    <name type="scientific">Calditerricola satsumensis</name>
    <dbReference type="NCBI Taxonomy" id="373054"/>
    <lineage>
        <taxon>Bacteria</taxon>
        <taxon>Bacillati</taxon>
        <taxon>Bacillota</taxon>
        <taxon>Bacilli</taxon>
        <taxon>Bacillales</taxon>
        <taxon>Bacillaceae</taxon>
        <taxon>Calditerricola</taxon>
    </lineage>
</organism>
<dbReference type="Pfam" id="PF00285">
    <property type="entry name" value="Citrate_synt"/>
    <property type="match status" value="1"/>
</dbReference>
<dbReference type="Gene3D" id="1.10.580.10">
    <property type="entry name" value="Citrate Synthase, domain 1"/>
    <property type="match status" value="1"/>
</dbReference>
<comment type="caution">
    <text evidence="8">The sequence shown here is derived from an EMBL/GenBank/DDBJ whole genome shotgun (WGS) entry which is preliminary data.</text>
</comment>
<sequence length="370" mass="41042">MTNHVTIHKGLEGIAVTDTQLSLVDGEKGHLVYRGHWAKELALKYTYEHVAFLLWHGRLPSDDELRAFREQMVEARFLPAYLKAILDQLPKNMDMMSVLRTAVSALGDDSYGWPPTVEQAMAVTAKVPTIIAYRYRRLNGQEPLEPRRDLSHTANYLYMLFGKEPSPAHVSALDAYLILTAEHGMNASTFSARVTTSTRSDLISAVTSAIGTMKGPLHGGAPSEVDETLAAIGTKENAEPYLRSLLERGERIMGFGHRVYKTRDPRAEALAVVAKRVAGDDPWLDLAVHVEEVAIKLLAEYKPGRKLYTNVEFYAAAVLRAVGLPKELYTPTFTLSRMAGWTAHVLEQAADNRLIRPQSVYTGPMPEGEA</sequence>
<proteinExistence type="inferred from homology"/>
<comment type="catalytic activity">
    <reaction evidence="4">
        <text>oxaloacetate + acetyl-CoA + H2O = citrate + CoA + H(+)</text>
        <dbReference type="Rhea" id="RHEA:16845"/>
        <dbReference type="ChEBI" id="CHEBI:15377"/>
        <dbReference type="ChEBI" id="CHEBI:15378"/>
        <dbReference type="ChEBI" id="CHEBI:16452"/>
        <dbReference type="ChEBI" id="CHEBI:16947"/>
        <dbReference type="ChEBI" id="CHEBI:57287"/>
        <dbReference type="ChEBI" id="CHEBI:57288"/>
        <dbReference type="EC" id="2.3.3.16"/>
    </reaction>
</comment>
<evidence type="ECO:0000313" key="9">
    <source>
        <dbReference type="Proteomes" id="UP000637720"/>
    </source>
</evidence>
<dbReference type="NCBIfam" id="NF009005">
    <property type="entry name" value="PRK12350.1"/>
    <property type="match status" value="1"/>
</dbReference>
<evidence type="ECO:0000256" key="3">
    <source>
        <dbReference type="ARBA" id="ARBA00022679"/>
    </source>
</evidence>
<dbReference type="InterPro" id="IPR036969">
    <property type="entry name" value="Citrate_synthase_sf"/>
</dbReference>
<dbReference type="AlphaFoldDB" id="A0A8J3BH37"/>
<dbReference type="GO" id="GO:0005975">
    <property type="term" value="P:carbohydrate metabolic process"/>
    <property type="evidence" value="ECO:0007669"/>
    <property type="project" value="TreeGrafter"/>
</dbReference>
<feature type="active site" evidence="6">
    <location>
        <position position="257"/>
    </location>
</feature>
<dbReference type="GO" id="GO:0006099">
    <property type="term" value="P:tricarboxylic acid cycle"/>
    <property type="evidence" value="ECO:0007669"/>
    <property type="project" value="UniProtKB-UniPathway"/>
</dbReference>